<feature type="signal peptide" evidence="1">
    <location>
        <begin position="1"/>
        <end position="30"/>
    </location>
</feature>
<keyword evidence="3" id="KW-1185">Reference proteome</keyword>
<dbReference type="Proteomes" id="UP001227230">
    <property type="component" value="Chromosome 14"/>
</dbReference>
<dbReference type="EMBL" id="CP126661">
    <property type="protein sequence ID" value="WKA02744.1"/>
    <property type="molecule type" value="Genomic_DNA"/>
</dbReference>
<proteinExistence type="predicted"/>
<accession>A0ABY9D6Y7</accession>
<dbReference type="SUPFAM" id="SSF141562">
    <property type="entry name" value="At5g01610-like"/>
    <property type="match status" value="1"/>
</dbReference>
<feature type="chain" id="PRO_5045780394" evidence="1">
    <location>
        <begin position="31"/>
        <end position="169"/>
    </location>
</feature>
<dbReference type="InterPro" id="IPR036758">
    <property type="entry name" value="At5g01610-like"/>
</dbReference>
<sequence>MDSATTQRLLISLAATLCLILIHSPPVTSANENPTAYEVLQDYNFPVGLLPEGVLGYELNSTTGKFVAYLNDTCSFSEGAYQLKYLSTIKGNISNGKLDSLEGVSVKFFHVWMNIVEILRRGNDIDFSVGVGKAWFPIEYFEESPQCGCGMNCGRRQARKLLTNPSVSP</sequence>
<dbReference type="PANTHER" id="PTHR31676:SF76">
    <property type="entry name" value="OS05G0362300 PROTEIN"/>
    <property type="match status" value="1"/>
</dbReference>
<keyword evidence="1" id="KW-0732">Signal</keyword>
<dbReference type="PANTHER" id="PTHR31676">
    <property type="entry name" value="T31J12.3 PROTEIN-RELATED"/>
    <property type="match status" value="1"/>
</dbReference>
<dbReference type="InterPro" id="IPR007493">
    <property type="entry name" value="DUF538"/>
</dbReference>
<evidence type="ECO:0000313" key="3">
    <source>
        <dbReference type="Proteomes" id="UP001227230"/>
    </source>
</evidence>
<evidence type="ECO:0000256" key="1">
    <source>
        <dbReference type="SAM" id="SignalP"/>
    </source>
</evidence>
<name>A0ABY9D6Y7_VITVI</name>
<evidence type="ECO:0000313" key="2">
    <source>
        <dbReference type="EMBL" id="WKA02744.1"/>
    </source>
</evidence>
<reference evidence="2 3" key="1">
    <citation type="journal article" date="2023" name="Hortic Res">
        <title>The complete reference genome for grapevine (Vitis vinifera L.) genetics and breeding.</title>
        <authorList>
            <person name="Shi X."/>
            <person name="Cao S."/>
            <person name="Wang X."/>
            <person name="Huang S."/>
            <person name="Wang Y."/>
            <person name="Liu Z."/>
            <person name="Liu W."/>
            <person name="Leng X."/>
            <person name="Peng Y."/>
            <person name="Wang N."/>
            <person name="Wang Y."/>
            <person name="Ma Z."/>
            <person name="Xu X."/>
            <person name="Zhang F."/>
            <person name="Xue H."/>
            <person name="Zhong H."/>
            <person name="Wang Y."/>
            <person name="Zhang K."/>
            <person name="Velt A."/>
            <person name="Avia K."/>
            <person name="Holtgrawe D."/>
            <person name="Grimplet J."/>
            <person name="Matus J.T."/>
            <person name="Ware D."/>
            <person name="Wu X."/>
            <person name="Wang H."/>
            <person name="Liu C."/>
            <person name="Fang Y."/>
            <person name="Rustenholz C."/>
            <person name="Cheng Z."/>
            <person name="Xiao H."/>
            <person name="Zhou Y."/>
        </authorList>
    </citation>
    <scope>NUCLEOTIDE SEQUENCE [LARGE SCALE GENOMIC DNA]</scope>
    <source>
        <strain evidence="3">cv. Pinot noir / PN40024</strain>
        <tissue evidence="2">Leaf</tissue>
    </source>
</reference>
<organism evidence="2 3">
    <name type="scientific">Vitis vinifera</name>
    <name type="common">Grape</name>
    <dbReference type="NCBI Taxonomy" id="29760"/>
    <lineage>
        <taxon>Eukaryota</taxon>
        <taxon>Viridiplantae</taxon>
        <taxon>Streptophyta</taxon>
        <taxon>Embryophyta</taxon>
        <taxon>Tracheophyta</taxon>
        <taxon>Spermatophyta</taxon>
        <taxon>Magnoliopsida</taxon>
        <taxon>eudicotyledons</taxon>
        <taxon>Gunneridae</taxon>
        <taxon>Pentapetalae</taxon>
        <taxon>rosids</taxon>
        <taxon>Vitales</taxon>
        <taxon>Vitaceae</taxon>
        <taxon>Viteae</taxon>
        <taxon>Vitis</taxon>
    </lineage>
</organism>
<dbReference type="Gene3D" id="2.30.240.10">
    <property type="entry name" value="At5g01610-like"/>
    <property type="match status" value="1"/>
</dbReference>
<dbReference type="Pfam" id="PF04398">
    <property type="entry name" value="DUF538"/>
    <property type="match status" value="1"/>
</dbReference>
<gene>
    <name evidence="2" type="ORF">VitviT2T_020898</name>
</gene>
<protein>
    <submittedName>
        <fullName evidence="2">Uncharacterized protein</fullName>
    </submittedName>
</protein>